<feature type="region of interest" description="Disordered" evidence="1">
    <location>
        <begin position="59"/>
        <end position="99"/>
    </location>
</feature>
<protein>
    <recommendedName>
        <fullName evidence="3">CAAX prenyl protease 2/Lysostaphin resistance protein A-like domain-containing protein</fullName>
    </recommendedName>
</protein>
<dbReference type="GO" id="GO:0080120">
    <property type="term" value="P:CAAX-box protein maturation"/>
    <property type="evidence" value="ECO:0007669"/>
    <property type="project" value="UniProtKB-ARBA"/>
</dbReference>
<dbReference type="EMBL" id="JBJUIK010000015">
    <property type="protein sequence ID" value="KAL3501071.1"/>
    <property type="molecule type" value="Genomic_DNA"/>
</dbReference>
<keyword evidence="2" id="KW-1133">Transmembrane helix</keyword>
<evidence type="ECO:0000313" key="5">
    <source>
        <dbReference type="Proteomes" id="UP001630127"/>
    </source>
</evidence>
<reference evidence="4 5" key="1">
    <citation type="submission" date="2024-11" db="EMBL/GenBank/DDBJ databases">
        <title>A near-complete genome assembly of Cinchona calisaya.</title>
        <authorList>
            <person name="Lian D.C."/>
            <person name="Zhao X.W."/>
            <person name="Wei L."/>
        </authorList>
    </citation>
    <scope>NUCLEOTIDE SEQUENCE [LARGE SCALE GENOMIC DNA]</scope>
    <source>
        <tissue evidence="4">Nenye</tissue>
    </source>
</reference>
<dbReference type="Pfam" id="PF02517">
    <property type="entry name" value="Rce1-like"/>
    <property type="match status" value="1"/>
</dbReference>
<keyword evidence="5" id="KW-1185">Reference proteome</keyword>
<dbReference type="InterPro" id="IPR003675">
    <property type="entry name" value="Rce1/LyrA-like_dom"/>
</dbReference>
<evidence type="ECO:0000256" key="2">
    <source>
        <dbReference type="SAM" id="Phobius"/>
    </source>
</evidence>
<evidence type="ECO:0000313" key="4">
    <source>
        <dbReference type="EMBL" id="KAL3501071.1"/>
    </source>
</evidence>
<dbReference type="GO" id="GO:0004175">
    <property type="term" value="F:endopeptidase activity"/>
    <property type="evidence" value="ECO:0007669"/>
    <property type="project" value="UniProtKB-ARBA"/>
</dbReference>
<feature type="transmembrane region" description="Helical" evidence="2">
    <location>
        <begin position="244"/>
        <end position="261"/>
    </location>
</feature>
<feature type="domain" description="CAAX prenyl protease 2/Lysostaphin resistance protein A-like" evidence="3">
    <location>
        <begin position="214"/>
        <end position="301"/>
    </location>
</feature>
<dbReference type="Proteomes" id="UP001630127">
    <property type="component" value="Unassembled WGS sequence"/>
</dbReference>
<proteinExistence type="predicted"/>
<keyword evidence="2" id="KW-0472">Membrane</keyword>
<dbReference type="PANTHER" id="PTHR43592">
    <property type="entry name" value="CAAX AMINO TERMINAL PROTEASE"/>
    <property type="match status" value="1"/>
</dbReference>
<gene>
    <name evidence="4" type="ORF">ACH5RR_035520</name>
</gene>
<sequence length="314" mass="34463">MMDMLTLNCCWKSRPYNSYATLQPLGMDFAGLHNSTELTPARSFGGYRVSLRVFAGQNPVKKSRKRGKSQKYDTSPPNKPVLDENDVVSNIPPPADDNVQDNNKISSFDNSEVQTTVLVPSRGTVLQACTITSCLIGTLGVAIREVSHFASTQGWPIIDFSSEISFSIETWHIELIAGLVILISSCRYLLLNSWQDFAESSEAANRQVLSSLEPLDYVIVAFLPGISEELLFRGALLPLFGMNWKSIFAVAALFGILHLGSGRKYSFAIWATFLGLAYGYATVVSSSIIVPMASHAMNNLVGGIIWRYTSNSSK</sequence>
<accession>A0ABD2Y2V1</accession>
<dbReference type="PANTHER" id="PTHR43592:SF7">
    <property type="entry name" value="CAAX AMINO TERMINAL PROTEASE FAMILY PROTEIN"/>
    <property type="match status" value="1"/>
</dbReference>
<dbReference type="AlphaFoldDB" id="A0ABD2Y2V1"/>
<comment type="caution">
    <text evidence="4">The sequence shown here is derived from an EMBL/GenBank/DDBJ whole genome shotgun (WGS) entry which is preliminary data.</text>
</comment>
<keyword evidence="2" id="KW-0812">Transmembrane</keyword>
<organism evidence="4 5">
    <name type="scientific">Cinchona calisaya</name>
    <dbReference type="NCBI Taxonomy" id="153742"/>
    <lineage>
        <taxon>Eukaryota</taxon>
        <taxon>Viridiplantae</taxon>
        <taxon>Streptophyta</taxon>
        <taxon>Embryophyta</taxon>
        <taxon>Tracheophyta</taxon>
        <taxon>Spermatophyta</taxon>
        <taxon>Magnoliopsida</taxon>
        <taxon>eudicotyledons</taxon>
        <taxon>Gunneridae</taxon>
        <taxon>Pentapetalae</taxon>
        <taxon>asterids</taxon>
        <taxon>lamiids</taxon>
        <taxon>Gentianales</taxon>
        <taxon>Rubiaceae</taxon>
        <taxon>Cinchonoideae</taxon>
        <taxon>Cinchoneae</taxon>
        <taxon>Cinchona</taxon>
    </lineage>
</organism>
<name>A0ABD2Y2V1_9GENT</name>
<evidence type="ECO:0000259" key="3">
    <source>
        <dbReference type="Pfam" id="PF02517"/>
    </source>
</evidence>
<evidence type="ECO:0000256" key="1">
    <source>
        <dbReference type="SAM" id="MobiDB-lite"/>
    </source>
</evidence>
<feature type="transmembrane region" description="Helical" evidence="2">
    <location>
        <begin position="267"/>
        <end position="290"/>
    </location>
</feature>